<keyword evidence="2" id="KW-1185">Reference proteome</keyword>
<accession>A0A9D4BPT2</accession>
<dbReference type="EMBL" id="JAIWYP010000015">
    <property type="protein sequence ID" value="KAH3700817.1"/>
    <property type="molecule type" value="Genomic_DNA"/>
</dbReference>
<reference evidence="1" key="2">
    <citation type="submission" date="2020-11" db="EMBL/GenBank/DDBJ databases">
        <authorList>
            <person name="McCartney M.A."/>
            <person name="Auch B."/>
            <person name="Kono T."/>
            <person name="Mallez S."/>
            <person name="Becker A."/>
            <person name="Gohl D.M."/>
            <person name="Silverstein K.A.T."/>
            <person name="Koren S."/>
            <person name="Bechman K.B."/>
            <person name="Herman A."/>
            <person name="Abrahante J.E."/>
            <person name="Garbe J."/>
        </authorList>
    </citation>
    <scope>NUCLEOTIDE SEQUENCE</scope>
    <source>
        <strain evidence="1">Duluth1</strain>
        <tissue evidence="1">Whole animal</tissue>
    </source>
</reference>
<evidence type="ECO:0000313" key="2">
    <source>
        <dbReference type="Proteomes" id="UP000828390"/>
    </source>
</evidence>
<dbReference type="GO" id="GO:0005737">
    <property type="term" value="C:cytoplasm"/>
    <property type="evidence" value="ECO:0007669"/>
    <property type="project" value="TreeGrafter"/>
</dbReference>
<evidence type="ECO:0008006" key="3">
    <source>
        <dbReference type="Google" id="ProtNLM"/>
    </source>
</evidence>
<proteinExistence type="predicted"/>
<organism evidence="1 2">
    <name type="scientific">Dreissena polymorpha</name>
    <name type="common">Zebra mussel</name>
    <name type="synonym">Mytilus polymorpha</name>
    <dbReference type="NCBI Taxonomy" id="45954"/>
    <lineage>
        <taxon>Eukaryota</taxon>
        <taxon>Metazoa</taxon>
        <taxon>Spiralia</taxon>
        <taxon>Lophotrochozoa</taxon>
        <taxon>Mollusca</taxon>
        <taxon>Bivalvia</taxon>
        <taxon>Autobranchia</taxon>
        <taxon>Heteroconchia</taxon>
        <taxon>Euheterodonta</taxon>
        <taxon>Imparidentia</taxon>
        <taxon>Neoheterodontei</taxon>
        <taxon>Myida</taxon>
        <taxon>Dreissenoidea</taxon>
        <taxon>Dreissenidae</taxon>
        <taxon>Dreissena</taxon>
    </lineage>
</organism>
<dbReference type="PANTHER" id="PTHR16155:SF19">
    <property type="entry name" value="DED DOMAIN-CONTAINING PROTEIN"/>
    <property type="match status" value="1"/>
</dbReference>
<evidence type="ECO:0000313" key="1">
    <source>
        <dbReference type="EMBL" id="KAH3700817.1"/>
    </source>
</evidence>
<reference evidence="1" key="1">
    <citation type="journal article" date="2019" name="bioRxiv">
        <title>The Genome of the Zebra Mussel, Dreissena polymorpha: A Resource for Invasive Species Research.</title>
        <authorList>
            <person name="McCartney M.A."/>
            <person name="Auch B."/>
            <person name="Kono T."/>
            <person name="Mallez S."/>
            <person name="Zhang Y."/>
            <person name="Obille A."/>
            <person name="Becker A."/>
            <person name="Abrahante J.E."/>
            <person name="Garbe J."/>
            <person name="Badalamenti J.P."/>
            <person name="Herman A."/>
            <person name="Mangelson H."/>
            <person name="Liachko I."/>
            <person name="Sullivan S."/>
            <person name="Sone E.D."/>
            <person name="Koren S."/>
            <person name="Silverstein K.A.T."/>
            <person name="Beckman K.B."/>
            <person name="Gohl D.M."/>
        </authorList>
    </citation>
    <scope>NUCLEOTIDE SEQUENCE</scope>
    <source>
        <strain evidence="1">Duluth1</strain>
        <tissue evidence="1">Whole animal</tissue>
    </source>
</reference>
<gene>
    <name evidence="1" type="ORF">DPMN_075797</name>
</gene>
<sequence>MTPKELKDKQLSDIEPISCDECKSTFGAMDDCKQNETCDKEEQSFYKGNKVSWWNFYFEIQVCKRDVFDKFRTKIEKKIREGTKRVEILKIFHQPGAGGTTLGRHLLWHFSQFKGDFSNLFRCCLVNNVVERDTTEQILELWSFKDDDKDKRNPVIVLADNIPEESLAILCDNLDTLSYHNGSTLENLFCLLVVVTRNMTSKEDSILRQALSKREKMWFKKRSKNLEETKSKQQIDSMIAFNVMKEDFNPEYILQTTKRIMCGLKGNEIKLVQHLSVTNTYDADASFAPEVFDKLIGMERSTITKWTMNDLLKVGGPVGLSGAQRRNIIPFRQTWNVSSSESLELLIKHSVVDNRNRVSLVSPLIAKASLEFIKEKEQLDLEKIIYELLALLEERQKDSREAYSTGKFNGVVCNLFNYRHRQKRPFGEGKSTFSNLVTDLSDVRSWETSKDAFDRTDKLMNRCFQITRDPYVGQQRARFCIHFHQYVHAEEAIKMALKESDKVPILYDTFGQIYRTQLISSMKDANVEPKQLLTLACKAIEKFQDAQRLGKLDDLSFYEMEISVGLSVLEHLRNRYKEPFVNFINGLSSVGKFVEFGPGMEKFVNGNDLQCHISKSLRHVEDVFTMTKRPFHERSTFADTERRVREMRIKFQRIYKADSSAIE</sequence>
<protein>
    <recommendedName>
        <fullName evidence="3">Sterile alpha motif domain-containing protein 9-like</fullName>
    </recommendedName>
</protein>
<comment type="caution">
    <text evidence="1">The sequence shown here is derived from an EMBL/GenBank/DDBJ whole genome shotgun (WGS) entry which is preliminary data.</text>
</comment>
<dbReference type="Proteomes" id="UP000828390">
    <property type="component" value="Unassembled WGS sequence"/>
</dbReference>
<dbReference type="AlphaFoldDB" id="A0A9D4BPT2"/>
<dbReference type="PANTHER" id="PTHR16155">
    <property type="entry name" value="DED DOMAIN-CONTAINING PROTEIN"/>
    <property type="match status" value="1"/>
</dbReference>
<name>A0A9D4BPT2_DREPO</name>